<accession>A0A6P2G446</accession>
<dbReference type="AlphaFoldDB" id="A0A6P2G446"/>
<dbReference type="InterPro" id="IPR025202">
    <property type="entry name" value="PLD-like_dom"/>
</dbReference>
<evidence type="ECO:0000313" key="10">
    <source>
        <dbReference type="Proteomes" id="UP000494201"/>
    </source>
</evidence>
<evidence type="ECO:0000256" key="2">
    <source>
        <dbReference type="ARBA" id="ARBA00008664"/>
    </source>
</evidence>
<dbReference type="SUPFAM" id="SSF56024">
    <property type="entry name" value="Phospholipase D/nuclease"/>
    <property type="match status" value="1"/>
</dbReference>
<keyword evidence="4" id="KW-0378">Hydrolase</keyword>
<dbReference type="InterPro" id="IPR051406">
    <property type="entry name" value="PLD_domain"/>
</dbReference>
<comment type="similarity">
    <text evidence="2">Belongs to the phospholipase D family.</text>
</comment>
<organism evidence="9 10">
    <name type="scientific">Burkholderia anthina</name>
    <dbReference type="NCBI Taxonomy" id="179879"/>
    <lineage>
        <taxon>Bacteria</taxon>
        <taxon>Pseudomonadati</taxon>
        <taxon>Pseudomonadota</taxon>
        <taxon>Betaproteobacteria</taxon>
        <taxon>Burkholderiales</taxon>
        <taxon>Burkholderiaceae</taxon>
        <taxon>Burkholderia</taxon>
        <taxon>Burkholderia cepacia complex</taxon>
    </lineage>
</organism>
<dbReference type="Pfam" id="PF13091">
    <property type="entry name" value="PLDc_2"/>
    <property type="match status" value="1"/>
</dbReference>
<keyword evidence="7" id="KW-0732">Signal</keyword>
<dbReference type="Proteomes" id="UP000494201">
    <property type="component" value="Unassembled WGS sequence"/>
</dbReference>
<evidence type="ECO:0000256" key="4">
    <source>
        <dbReference type="ARBA" id="ARBA00022801"/>
    </source>
</evidence>
<dbReference type="GO" id="GO:0004630">
    <property type="term" value="F:phospholipase D activity"/>
    <property type="evidence" value="ECO:0007669"/>
    <property type="project" value="UniProtKB-EC"/>
</dbReference>
<keyword evidence="9" id="KW-0255">Endonuclease</keyword>
<keyword evidence="5" id="KW-0442">Lipid degradation</keyword>
<evidence type="ECO:0000256" key="5">
    <source>
        <dbReference type="ARBA" id="ARBA00022963"/>
    </source>
</evidence>
<dbReference type="GO" id="GO:0016891">
    <property type="term" value="F:RNA endonuclease activity producing 5'-phosphomonoesters, hydrolytic mechanism"/>
    <property type="evidence" value="ECO:0007669"/>
    <property type="project" value="TreeGrafter"/>
</dbReference>
<evidence type="ECO:0000256" key="6">
    <source>
        <dbReference type="ARBA" id="ARBA00023098"/>
    </source>
</evidence>
<dbReference type="PANTHER" id="PTHR43856:SF1">
    <property type="entry name" value="MITOCHONDRIAL CARDIOLIPIN HYDROLASE"/>
    <property type="match status" value="1"/>
</dbReference>
<evidence type="ECO:0000256" key="1">
    <source>
        <dbReference type="ARBA" id="ARBA00000798"/>
    </source>
</evidence>
<dbReference type="PROSITE" id="PS51257">
    <property type="entry name" value="PROKAR_LIPOPROTEIN"/>
    <property type="match status" value="1"/>
</dbReference>
<keyword evidence="9" id="KW-0540">Nuclease</keyword>
<dbReference type="EC" id="3.1.4.4" evidence="3"/>
<protein>
    <recommendedName>
        <fullName evidence="3">phospholipase D</fullName>
        <ecNumber evidence="3">3.1.4.4</ecNumber>
    </recommendedName>
</protein>
<feature type="chain" id="PRO_5026833554" description="phospholipase D" evidence="7">
    <location>
        <begin position="31"/>
        <end position="180"/>
    </location>
</feature>
<evidence type="ECO:0000313" key="9">
    <source>
        <dbReference type="EMBL" id="VVU48468.1"/>
    </source>
</evidence>
<keyword evidence="6" id="KW-0443">Lipid metabolism</keyword>
<sequence length="180" mass="18726">MRIGVATMAPAMRPVAFLFAAFGCAATAHASPIPSDAASVGAYFSYDNAAADATVDLIGQAQRRVLLAGYAYVPPAVAAALRAARSRGADVRVVLVRSSHAGKYSGAGYLKSAGIDVAIDSRHGDPAPRFVIVDDSVALTTLSDGAAVHAETVNVFQRAPELAQSYAQSFWRLYRQAAGL</sequence>
<dbReference type="GO" id="GO:0016042">
    <property type="term" value="P:lipid catabolic process"/>
    <property type="evidence" value="ECO:0007669"/>
    <property type="project" value="UniProtKB-KW"/>
</dbReference>
<feature type="signal peptide" evidence="7">
    <location>
        <begin position="1"/>
        <end position="30"/>
    </location>
</feature>
<feature type="domain" description="Phospholipase D-like" evidence="8">
    <location>
        <begin position="56"/>
        <end position="173"/>
    </location>
</feature>
<name>A0A6P2G446_9BURK</name>
<evidence type="ECO:0000259" key="8">
    <source>
        <dbReference type="Pfam" id="PF13091"/>
    </source>
</evidence>
<proteinExistence type="inferred from homology"/>
<dbReference type="Gene3D" id="3.30.870.10">
    <property type="entry name" value="Endonuclease Chain A"/>
    <property type="match status" value="1"/>
</dbReference>
<evidence type="ECO:0000256" key="7">
    <source>
        <dbReference type="SAM" id="SignalP"/>
    </source>
</evidence>
<reference evidence="9 10" key="1">
    <citation type="submission" date="2019-09" db="EMBL/GenBank/DDBJ databases">
        <authorList>
            <person name="Depoorter E."/>
        </authorList>
    </citation>
    <scope>NUCLEOTIDE SEQUENCE [LARGE SCALE GENOMIC DNA]</scope>
    <source>
        <strain evidence="9">LMG 20980</strain>
    </source>
</reference>
<evidence type="ECO:0000256" key="3">
    <source>
        <dbReference type="ARBA" id="ARBA00012027"/>
    </source>
</evidence>
<dbReference type="EMBL" id="CABVLY010000003">
    <property type="protein sequence ID" value="VVU48468.1"/>
    <property type="molecule type" value="Genomic_DNA"/>
</dbReference>
<dbReference type="PANTHER" id="PTHR43856">
    <property type="entry name" value="CARDIOLIPIN HYDROLASE"/>
    <property type="match status" value="1"/>
</dbReference>
<comment type="catalytic activity">
    <reaction evidence="1">
        <text>a 1,2-diacyl-sn-glycero-3-phosphocholine + H2O = a 1,2-diacyl-sn-glycero-3-phosphate + choline + H(+)</text>
        <dbReference type="Rhea" id="RHEA:14445"/>
        <dbReference type="ChEBI" id="CHEBI:15354"/>
        <dbReference type="ChEBI" id="CHEBI:15377"/>
        <dbReference type="ChEBI" id="CHEBI:15378"/>
        <dbReference type="ChEBI" id="CHEBI:57643"/>
        <dbReference type="ChEBI" id="CHEBI:58608"/>
        <dbReference type="EC" id="3.1.4.4"/>
    </reaction>
</comment>
<gene>
    <name evidence="9" type="ORF">BAN20980_01165</name>
</gene>